<feature type="domain" description="Response regulatory" evidence="5">
    <location>
        <begin position="8"/>
        <end position="124"/>
    </location>
</feature>
<keyword evidence="7" id="KW-1185">Reference proteome</keyword>
<dbReference type="SMART" id="SM00421">
    <property type="entry name" value="HTH_LUXR"/>
    <property type="match status" value="1"/>
</dbReference>
<dbReference type="GO" id="GO:0006355">
    <property type="term" value="P:regulation of DNA-templated transcription"/>
    <property type="evidence" value="ECO:0007669"/>
    <property type="project" value="InterPro"/>
</dbReference>
<dbReference type="PRINTS" id="PR00038">
    <property type="entry name" value="HTHLUXR"/>
</dbReference>
<dbReference type="AlphaFoldDB" id="A0A5A9X590"/>
<evidence type="ECO:0000256" key="3">
    <source>
        <dbReference type="PROSITE-ProRule" id="PRU00169"/>
    </source>
</evidence>
<dbReference type="InterPro" id="IPR011006">
    <property type="entry name" value="CheY-like_superfamily"/>
</dbReference>
<comment type="caution">
    <text evidence="6">The sequence shown here is derived from an EMBL/GenBank/DDBJ whole genome shotgun (WGS) entry which is preliminary data.</text>
</comment>
<dbReference type="PANTHER" id="PTHR43214:SF43">
    <property type="entry name" value="TWO-COMPONENT RESPONSE REGULATOR"/>
    <property type="match status" value="1"/>
</dbReference>
<reference evidence="6 7" key="1">
    <citation type="submission" date="2019-04" db="EMBL/GenBank/DDBJ databases">
        <title>Geobacter ruber sp. nov., ferric-reducing bacteria isolated from paddy soil.</title>
        <authorList>
            <person name="Xu Z."/>
            <person name="Masuda Y."/>
            <person name="Itoh H."/>
            <person name="Senoo K."/>
        </authorList>
    </citation>
    <scope>NUCLEOTIDE SEQUENCE [LARGE SCALE GENOMIC DNA]</scope>
    <source>
        <strain evidence="6 7">Red88</strain>
    </source>
</reference>
<dbReference type="Pfam" id="PF00072">
    <property type="entry name" value="Response_reg"/>
    <property type="match status" value="1"/>
</dbReference>
<name>A0A5A9X590_9BACT</name>
<dbReference type="PROSITE" id="PS00622">
    <property type="entry name" value="HTH_LUXR_1"/>
    <property type="match status" value="1"/>
</dbReference>
<evidence type="ECO:0000259" key="5">
    <source>
        <dbReference type="PROSITE" id="PS50110"/>
    </source>
</evidence>
<keyword evidence="1 3" id="KW-0597">Phosphoprotein</keyword>
<dbReference type="InterPro" id="IPR058245">
    <property type="entry name" value="NreC/VraR/RcsB-like_REC"/>
</dbReference>
<dbReference type="InterPro" id="IPR039420">
    <property type="entry name" value="WalR-like"/>
</dbReference>
<dbReference type="Gene3D" id="3.40.50.2300">
    <property type="match status" value="1"/>
</dbReference>
<dbReference type="Pfam" id="PF00196">
    <property type="entry name" value="GerE"/>
    <property type="match status" value="1"/>
</dbReference>
<organism evidence="6 7">
    <name type="scientific">Oryzomonas rubra</name>
    <dbReference type="NCBI Taxonomy" id="2509454"/>
    <lineage>
        <taxon>Bacteria</taxon>
        <taxon>Pseudomonadati</taxon>
        <taxon>Thermodesulfobacteriota</taxon>
        <taxon>Desulfuromonadia</taxon>
        <taxon>Geobacterales</taxon>
        <taxon>Geobacteraceae</taxon>
        <taxon>Oryzomonas</taxon>
    </lineage>
</organism>
<dbReference type="InterPro" id="IPR000792">
    <property type="entry name" value="Tscrpt_reg_LuxR_C"/>
</dbReference>
<keyword evidence="2" id="KW-0238">DNA-binding</keyword>
<protein>
    <submittedName>
        <fullName evidence="6">Response regulator transcription factor</fullName>
    </submittedName>
</protein>
<evidence type="ECO:0000256" key="2">
    <source>
        <dbReference type="ARBA" id="ARBA00023125"/>
    </source>
</evidence>
<dbReference type="RefSeq" id="WP_149309995.1">
    <property type="nucleotide sequence ID" value="NZ_SRSD01000015.1"/>
</dbReference>
<dbReference type="PROSITE" id="PS50110">
    <property type="entry name" value="RESPONSE_REGULATORY"/>
    <property type="match status" value="1"/>
</dbReference>
<dbReference type="SMART" id="SM00448">
    <property type="entry name" value="REC"/>
    <property type="match status" value="1"/>
</dbReference>
<feature type="domain" description="HTH luxR-type" evidence="4">
    <location>
        <begin position="150"/>
        <end position="215"/>
    </location>
</feature>
<evidence type="ECO:0000313" key="7">
    <source>
        <dbReference type="Proteomes" id="UP000324298"/>
    </source>
</evidence>
<proteinExistence type="predicted"/>
<dbReference type="InterPro" id="IPR016032">
    <property type="entry name" value="Sig_transdc_resp-reg_C-effctor"/>
</dbReference>
<dbReference type="PANTHER" id="PTHR43214">
    <property type="entry name" value="TWO-COMPONENT RESPONSE REGULATOR"/>
    <property type="match status" value="1"/>
</dbReference>
<dbReference type="Proteomes" id="UP000324298">
    <property type="component" value="Unassembled WGS sequence"/>
</dbReference>
<dbReference type="CDD" id="cd06170">
    <property type="entry name" value="LuxR_C_like"/>
    <property type="match status" value="1"/>
</dbReference>
<feature type="modified residue" description="4-aspartylphosphate" evidence="3">
    <location>
        <position position="59"/>
    </location>
</feature>
<gene>
    <name evidence="6" type="ORF">ET418_17875</name>
</gene>
<dbReference type="GO" id="GO:0003677">
    <property type="term" value="F:DNA binding"/>
    <property type="evidence" value="ECO:0007669"/>
    <property type="project" value="UniProtKB-KW"/>
</dbReference>
<dbReference type="SUPFAM" id="SSF46894">
    <property type="entry name" value="C-terminal effector domain of the bipartite response regulators"/>
    <property type="match status" value="1"/>
</dbReference>
<dbReference type="PROSITE" id="PS50043">
    <property type="entry name" value="HTH_LUXR_2"/>
    <property type="match status" value="1"/>
</dbReference>
<dbReference type="SUPFAM" id="SSF52172">
    <property type="entry name" value="CheY-like"/>
    <property type="match status" value="1"/>
</dbReference>
<sequence>MSAPLVYKIFVVDDHAIVREGLIKLIDQEPDLTVCGAAVDAPDALKQLSEVQPDLAVVDITLASTSGLDLVKGMKLRYPGMPVLVFSMHDETIYAERALRAGAAGYIMKSEAPEVVISGIRKTLLGKVYLSERMTERLLYKAIHKQDNECQDTIRSLSDREFQVFQLIGKGVASRQIAKQLNLSVKTIDAFRENIKHKLGLKSASELVQYAIECVHSRHEAP</sequence>
<dbReference type="EMBL" id="SRSD01000015">
    <property type="protein sequence ID" value="KAA0887964.1"/>
    <property type="molecule type" value="Genomic_DNA"/>
</dbReference>
<evidence type="ECO:0000256" key="1">
    <source>
        <dbReference type="ARBA" id="ARBA00022553"/>
    </source>
</evidence>
<evidence type="ECO:0000259" key="4">
    <source>
        <dbReference type="PROSITE" id="PS50043"/>
    </source>
</evidence>
<accession>A0A5A9X590</accession>
<dbReference type="CDD" id="cd17535">
    <property type="entry name" value="REC_NarL-like"/>
    <property type="match status" value="1"/>
</dbReference>
<evidence type="ECO:0000313" key="6">
    <source>
        <dbReference type="EMBL" id="KAA0887964.1"/>
    </source>
</evidence>
<dbReference type="OrthoDB" id="9780312at2"/>
<dbReference type="InterPro" id="IPR001789">
    <property type="entry name" value="Sig_transdc_resp-reg_receiver"/>
</dbReference>
<dbReference type="GO" id="GO:0000160">
    <property type="term" value="P:phosphorelay signal transduction system"/>
    <property type="evidence" value="ECO:0007669"/>
    <property type="project" value="InterPro"/>
</dbReference>